<evidence type="ECO:0000313" key="2">
    <source>
        <dbReference type="Proteomes" id="UP000823588"/>
    </source>
</evidence>
<dbReference type="Proteomes" id="UP000823588">
    <property type="component" value="Unassembled WGS sequence"/>
</dbReference>
<evidence type="ECO:0000313" key="1">
    <source>
        <dbReference type="EMBL" id="MBP1921279.1"/>
    </source>
</evidence>
<comment type="caution">
    <text evidence="1">The sequence shown here is derived from an EMBL/GenBank/DDBJ whole genome shotgun (WGS) entry which is preliminary data.</text>
</comment>
<organism evidence="1 2">
    <name type="scientific">Halorubrum alkaliphilum</name>
    <dbReference type="NCBI Taxonomy" id="261290"/>
    <lineage>
        <taxon>Archaea</taxon>
        <taxon>Methanobacteriati</taxon>
        <taxon>Methanobacteriota</taxon>
        <taxon>Stenosarchaea group</taxon>
        <taxon>Halobacteria</taxon>
        <taxon>Halobacteriales</taxon>
        <taxon>Haloferacaceae</taxon>
        <taxon>Halorubrum</taxon>
    </lineage>
</organism>
<proteinExistence type="predicted"/>
<dbReference type="EMBL" id="JAGGKQ010000002">
    <property type="protein sequence ID" value="MBP1921279.1"/>
    <property type="molecule type" value="Genomic_DNA"/>
</dbReference>
<gene>
    <name evidence="1" type="ORF">J2751_000268</name>
</gene>
<dbReference type="InterPro" id="IPR043899">
    <property type="entry name" value="DUF5789"/>
</dbReference>
<keyword evidence="2" id="KW-1185">Reference proteome</keyword>
<accession>A0A8T4GC16</accession>
<dbReference type="AlphaFoldDB" id="A0A8T4GC16"/>
<protein>
    <submittedName>
        <fullName evidence="1">Uncharacterized protein</fullName>
    </submittedName>
</protein>
<dbReference type="RefSeq" id="WP_209482667.1">
    <property type="nucleotide sequence ID" value="NZ_JAGGKQ010000002.1"/>
</dbReference>
<dbReference type="OrthoDB" id="227978at2157"/>
<reference evidence="1" key="1">
    <citation type="submission" date="2021-03" db="EMBL/GenBank/DDBJ databases">
        <title>Genomic Encyclopedia of Type Strains, Phase IV (KMG-IV): sequencing the most valuable type-strain genomes for metagenomic binning, comparative biology and taxonomic classification.</title>
        <authorList>
            <person name="Goeker M."/>
        </authorList>
    </citation>
    <scope>NUCLEOTIDE SEQUENCE</scope>
    <source>
        <strain evidence="1">DSM 23564</strain>
    </source>
</reference>
<sequence>MTRTIRLNRIDTVLTTLEYPTDPSTVATECDDVTVRLADGEVNLGETMAGSTAARFASAEELHTELMSLLPRRAVGEPFQSDGDA</sequence>
<dbReference type="Pfam" id="PF19102">
    <property type="entry name" value="DUF5789"/>
    <property type="match status" value="1"/>
</dbReference>
<name>A0A8T4GC16_9EURY</name>